<organism evidence="1 2">
    <name type="scientific">Eleginops maclovinus</name>
    <name type="common">Patagonian blennie</name>
    <name type="synonym">Eleginus maclovinus</name>
    <dbReference type="NCBI Taxonomy" id="56733"/>
    <lineage>
        <taxon>Eukaryota</taxon>
        <taxon>Metazoa</taxon>
        <taxon>Chordata</taxon>
        <taxon>Craniata</taxon>
        <taxon>Vertebrata</taxon>
        <taxon>Euteleostomi</taxon>
        <taxon>Actinopterygii</taxon>
        <taxon>Neopterygii</taxon>
        <taxon>Teleostei</taxon>
        <taxon>Neoteleostei</taxon>
        <taxon>Acanthomorphata</taxon>
        <taxon>Eupercaria</taxon>
        <taxon>Perciformes</taxon>
        <taxon>Notothenioidei</taxon>
        <taxon>Eleginopidae</taxon>
        <taxon>Eleginops</taxon>
    </lineage>
</organism>
<proteinExistence type="predicted"/>
<reference evidence="1 2" key="2">
    <citation type="journal article" date="2023" name="Mol. Biol. Evol.">
        <title>Genomics of Secondarily Temperate Adaptation in the Only Non-Antarctic Icefish.</title>
        <authorList>
            <person name="Rivera-Colon A.G."/>
            <person name="Rayamajhi N."/>
            <person name="Minhas B.F."/>
            <person name="Madrigal G."/>
            <person name="Bilyk K.T."/>
            <person name="Yoon V."/>
            <person name="Hune M."/>
            <person name="Gregory S."/>
            <person name="Cheng C.H.C."/>
            <person name="Catchen J.M."/>
        </authorList>
    </citation>
    <scope>NUCLEOTIDE SEQUENCE [LARGE SCALE GENOMIC DNA]</scope>
    <source>
        <strain evidence="1">JMC-PN-2008</strain>
    </source>
</reference>
<dbReference type="AlphaFoldDB" id="A0AAN8AJJ7"/>
<dbReference type="EMBL" id="JAUZQC010000010">
    <property type="protein sequence ID" value="KAK5864971.1"/>
    <property type="molecule type" value="Genomic_DNA"/>
</dbReference>
<protein>
    <submittedName>
        <fullName evidence="1">Uncharacterized protein</fullName>
    </submittedName>
</protein>
<comment type="caution">
    <text evidence="1">The sequence shown here is derived from an EMBL/GenBank/DDBJ whole genome shotgun (WGS) entry which is preliminary data.</text>
</comment>
<evidence type="ECO:0000313" key="1">
    <source>
        <dbReference type="EMBL" id="KAK5864971.1"/>
    </source>
</evidence>
<name>A0AAN8AJJ7_ELEMC</name>
<sequence>MGALLTRYPAGHLLSAWKGVEQRMQLDVSLIYSIRAVWFVLSYDWPCRCVFYELQNGRGILVSCRDITAHK</sequence>
<reference evidence="1 2" key="1">
    <citation type="journal article" date="2023" name="Genes (Basel)">
        <title>Chromosome-Level Genome Assembly and Circadian Gene Repertoire of the Patagonia Blennie Eleginops maclovinus-The Closest Ancestral Proxy of Antarctic Cryonotothenioids.</title>
        <authorList>
            <person name="Cheng C.C."/>
            <person name="Rivera-Colon A.G."/>
            <person name="Minhas B.F."/>
            <person name="Wilson L."/>
            <person name="Rayamajhi N."/>
            <person name="Vargas-Chacoff L."/>
            <person name="Catchen J.M."/>
        </authorList>
    </citation>
    <scope>NUCLEOTIDE SEQUENCE [LARGE SCALE GENOMIC DNA]</scope>
    <source>
        <strain evidence="1">JMC-PN-2008</strain>
    </source>
</reference>
<accession>A0AAN8AJJ7</accession>
<keyword evidence="2" id="KW-1185">Reference proteome</keyword>
<evidence type="ECO:0000313" key="2">
    <source>
        <dbReference type="Proteomes" id="UP001346869"/>
    </source>
</evidence>
<dbReference type="Proteomes" id="UP001346869">
    <property type="component" value="Unassembled WGS sequence"/>
</dbReference>
<gene>
    <name evidence="1" type="ORF">PBY51_016169</name>
</gene>